<dbReference type="RefSeq" id="WP_109456661.1">
    <property type="nucleotide sequence ID" value="NZ_QFBC01000001.1"/>
</dbReference>
<dbReference type="InterPro" id="IPR037187">
    <property type="entry name" value="DnaK_N"/>
</dbReference>
<dbReference type="AlphaFoldDB" id="A0A2U2DXU6"/>
<keyword evidence="7" id="KW-0489">Methyltransferase</keyword>
<dbReference type="GO" id="GO:0008270">
    <property type="term" value="F:zinc ion binding"/>
    <property type="evidence" value="ECO:0007669"/>
    <property type="project" value="UniProtKB-KW"/>
</dbReference>
<dbReference type="EMBL" id="QFBC01000001">
    <property type="protein sequence ID" value="PWE58144.1"/>
    <property type="molecule type" value="Genomic_DNA"/>
</dbReference>
<gene>
    <name evidence="7" type="ORF">DEM27_02875</name>
</gene>
<dbReference type="Gene3D" id="1.20.120.910">
    <property type="entry name" value="DksA, coiled-coil domain"/>
    <property type="match status" value="1"/>
</dbReference>
<reference evidence="7 8" key="1">
    <citation type="submission" date="2018-05" db="EMBL/GenBank/DDBJ databases">
        <title>The draft genome of strain NS-104.</title>
        <authorList>
            <person name="Hang P."/>
            <person name="Jiang J."/>
        </authorList>
    </citation>
    <scope>NUCLEOTIDE SEQUENCE [LARGE SCALE GENOMIC DNA]</scope>
    <source>
        <strain evidence="7 8">NS-104</strain>
    </source>
</reference>
<evidence type="ECO:0000256" key="2">
    <source>
        <dbReference type="ARBA" id="ARBA00022771"/>
    </source>
</evidence>
<dbReference type="InterPro" id="IPR048487">
    <property type="entry name" value="DksA-like_N"/>
</dbReference>
<feature type="domain" description="DnaK suppressor protein-like N-terminal" evidence="6">
    <location>
        <begin position="6"/>
        <end position="70"/>
    </location>
</feature>
<evidence type="ECO:0000259" key="6">
    <source>
        <dbReference type="Pfam" id="PF21173"/>
    </source>
</evidence>
<dbReference type="InterPro" id="IPR000962">
    <property type="entry name" value="Znf_DskA_TraR"/>
</dbReference>
<dbReference type="OrthoDB" id="1121111at2"/>
<sequence>MSTPDYEQILRRRQRELYSRLHRIEEDFETPRNPDDDDRALERSNDEVLEELGQAGQTELRAIDAALTRISEGRFGTCTRCGQPISPARLAAVPYTPFCEACSREI</sequence>
<evidence type="ECO:0000259" key="5">
    <source>
        <dbReference type="Pfam" id="PF01258"/>
    </source>
</evidence>
<evidence type="ECO:0000256" key="4">
    <source>
        <dbReference type="PROSITE-ProRule" id="PRU00510"/>
    </source>
</evidence>
<dbReference type="Pfam" id="PF01258">
    <property type="entry name" value="zf-dskA_traR"/>
    <property type="match status" value="1"/>
</dbReference>
<evidence type="ECO:0000313" key="8">
    <source>
        <dbReference type="Proteomes" id="UP000245252"/>
    </source>
</evidence>
<accession>A0A2U2DXU6</accession>
<evidence type="ECO:0000256" key="1">
    <source>
        <dbReference type="ARBA" id="ARBA00022723"/>
    </source>
</evidence>
<evidence type="ECO:0000256" key="3">
    <source>
        <dbReference type="ARBA" id="ARBA00022833"/>
    </source>
</evidence>
<keyword evidence="8" id="KW-1185">Reference proteome</keyword>
<dbReference type="Pfam" id="PF21173">
    <property type="entry name" value="DksA-like_N"/>
    <property type="match status" value="1"/>
</dbReference>
<dbReference type="PANTHER" id="PTHR33823">
    <property type="entry name" value="RNA POLYMERASE-BINDING TRANSCRIPTION FACTOR DKSA-RELATED"/>
    <property type="match status" value="1"/>
</dbReference>
<evidence type="ECO:0000313" key="7">
    <source>
        <dbReference type="EMBL" id="PWE58144.1"/>
    </source>
</evidence>
<dbReference type="Proteomes" id="UP000245252">
    <property type="component" value="Unassembled WGS sequence"/>
</dbReference>
<dbReference type="PROSITE" id="PS51128">
    <property type="entry name" value="ZF_DKSA_2"/>
    <property type="match status" value="1"/>
</dbReference>
<keyword evidence="7" id="KW-0808">Transferase</keyword>
<dbReference type="GO" id="GO:0032259">
    <property type="term" value="P:methylation"/>
    <property type="evidence" value="ECO:0007669"/>
    <property type="project" value="UniProtKB-KW"/>
</dbReference>
<keyword evidence="3" id="KW-0862">Zinc</keyword>
<dbReference type="PANTHER" id="PTHR33823:SF4">
    <property type="entry name" value="GENERAL STRESS PROTEIN 16O"/>
    <property type="match status" value="1"/>
</dbReference>
<feature type="domain" description="Zinc finger DksA/TraR C4-type" evidence="5">
    <location>
        <begin position="73"/>
        <end position="102"/>
    </location>
</feature>
<keyword evidence="2" id="KW-0863">Zinc-finger</keyword>
<proteinExistence type="predicted"/>
<dbReference type="SUPFAM" id="SSF109635">
    <property type="entry name" value="DnaK suppressor protein DksA, alpha-hairpin domain"/>
    <property type="match status" value="1"/>
</dbReference>
<dbReference type="SUPFAM" id="SSF57716">
    <property type="entry name" value="Glucocorticoid receptor-like (DNA-binding domain)"/>
    <property type="match status" value="1"/>
</dbReference>
<comment type="caution">
    <text evidence="7">The sequence shown here is derived from an EMBL/GenBank/DDBJ whole genome shotgun (WGS) entry which is preliminary data.</text>
</comment>
<keyword evidence="1" id="KW-0479">Metal-binding</keyword>
<protein>
    <submittedName>
        <fullName evidence="7">Dimethylmenaquinone methyltransferase</fullName>
    </submittedName>
</protein>
<dbReference type="GO" id="GO:0008168">
    <property type="term" value="F:methyltransferase activity"/>
    <property type="evidence" value="ECO:0007669"/>
    <property type="project" value="UniProtKB-KW"/>
</dbReference>
<organism evidence="7 8">
    <name type="scientific">Metarhizobium album</name>
    <dbReference type="NCBI Taxonomy" id="2182425"/>
    <lineage>
        <taxon>Bacteria</taxon>
        <taxon>Pseudomonadati</taxon>
        <taxon>Pseudomonadota</taxon>
        <taxon>Alphaproteobacteria</taxon>
        <taxon>Hyphomicrobiales</taxon>
        <taxon>Rhizobiaceae</taxon>
        <taxon>Metarhizobium</taxon>
    </lineage>
</organism>
<name>A0A2U2DXU6_9HYPH</name>
<feature type="zinc finger region" description="dksA C4-type" evidence="4">
    <location>
        <begin position="78"/>
        <end position="102"/>
    </location>
</feature>